<dbReference type="AlphaFoldDB" id="A0A3N6NS56"/>
<reference evidence="1 2" key="1">
    <citation type="journal article" date="2018" name="ACS Chem. Biol.">
        <title>Ketoreductase domain dysfunction expands chemodiversity: malyngamide biosynthesis in the cyanobacterium Okeania hirsuta.</title>
        <authorList>
            <person name="Moss N.A."/>
            <person name="Leao T."/>
            <person name="Rankin M."/>
            <person name="McCullough T.M."/>
            <person name="Qu P."/>
            <person name="Korobeynikov A."/>
            <person name="Smith J.L."/>
            <person name="Gerwick L."/>
            <person name="Gerwick W.H."/>
        </authorList>
    </citation>
    <scope>NUCLEOTIDE SEQUENCE [LARGE SCALE GENOMIC DNA]</scope>
    <source>
        <strain evidence="1 2">PAB10Feb10-1</strain>
    </source>
</reference>
<organism evidence="1 2">
    <name type="scientific">Okeania hirsuta</name>
    <dbReference type="NCBI Taxonomy" id="1458930"/>
    <lineage>
        <taxon>Bacteria</taxon>
        <taxon>Bacillati</taxon>
        <taxon>Cyanobacteriota</taxon>
        <taxon>Cyanophyceae</taxon>
        <taxon>Oscillatoriophycideae</taxon>
        <taxon>Oscillatoriales</taxon>
        <taxon>Microcoleaceae</taxon>
        <taxon>Okeania</taxon>
    </lineage>
</organism>
<proteinExistence type="predicted"/>
<feature type="non-terminal residue" evidence="1">
    <location>
        <position position="1"/>
    </location>
</feature>
<comment type="caution">
    <text evidence="1">The sequence shown here is derived from an EMBL/GenBank/DDBJ whole genome shotgun (WGS) entry which is preliminary data.</text>
</comment>
<evidence type="ECO:0000313" key="2">
    <source>
        <dbReference type="Proteomes" id="UP000269154"/>
    </source>
</evidence>
<accession>A0A3N6NS56</accession>
<gene>
    <name evidence="1" type="ORF">D5R40_32845</name>
</gene>
<name>A0A3N6NS56_9CYAN</name>
<dbReference type="RefSeq" id="WP_205127802.1">
    <property type="nucleotide sequence ID" value="NZ_CAWOLW010000408.1"/>
</dbReference>
<evidence type="ECO:0000313" key="1">
    <source>
        <dbReference type="EMBL" id="RQH18602.1"/>
    </source>
</evidence>
<sequence length="85" mass="10389">GLRLGEYEWTEKFIYEYERFIPEEYRKGIFHYNLAHLYFYQMRYGEALLLLQGADFLVLFYQLGYKCFNSNLYEQVEVESFLNPG</sequence>
<dbReference type="Proteomes" id="UP000269154">
    <property type="component" value="Unassembled WGS sequence"/>
</dbReference>
<evidence type="ECO:0008006" key="3">
    <source>
        <dbReference type="Google" id="ProtNLM"/>
    </source>
</evidence>
<keyword evidence="2" id="KW-1185">Reference proteome</keyword>
<protein>
    <recommendedName>
        <fullName evidence="3">Tetratricopeptide repeat protein</fullName>
    </recommendedName>
</protein>
<dbReference type="EMBL" id="RCBY01000466">
    <property type="protein sequence ID" value="RQH18602.1"/>
    <property type="molecule type" value="Genomic_DNA"/>
</dbReference>